<comment type="subcellular location">
    <subcellularLocation>
        <location evidence="1">Membrane</location>
        <topology evidence="1">Multi-pass membrane protein</topology>
    </subcellularLocation>
</comment>
<dbReference type="InterPro" id="IPR036739">
    <property type="entry name" value="SLC41_membr_dom_sf"/>
</dbReference>
<evidence type="ECO:0000256" key="6">
    <source>
        <dbReference type="ARBA" id="ARBA00022989"/>
    </source>
</evidence>
<evidence type="ECO:0000256" key="7">
    <source>
        <dbReference type="ARBA" id="ARBA00023065"/>
    </source>
</evidence>
<evidence type="ECO:0000256" key="4">
    <source>
        <dbReference type="ARBA" id="ARBA00022692"/>
    </source>
</evidence>
<feature type="transmembrane region" description="Helical" evidence="9">
    <location>
        <begin position="210"/>
        <end position="233"/>
    </location>
</feature>
<evidence type="ECO:0000313" key="12">
    <source>
        <dbReference type="Proteomes" id="UP000051574"/>
    </source>
</evidence>
<keyword evidence="8 9" id="KW-0472">Membrane</keyword>
<dbReference type="FunFam" id="1.10.357.20:FF:000001">
    <property type="entry name" value="Solute carrier family 41 member 2"/>
    <property type="match status" value="1"/>
</dbReference>
<feature type="transmembrane region" description="Helical" evidence="9">
    <location>
        <begin position="245"/>
        <end position="271"/>
    </location>
</feature>
<evidence type="ECO:0000256" key="2">
    <source>
        <dbReference type="ARBA" id="ARBA00009749"/>
    </source>
</evidence>
<dbReference type="AlphaFoldDB" id="A0A0T6AST5"/>
<comment type="similarity">
    <text evidence="2">Belongs to the SLC41A transporter family.</text>
</comment>
<name>A0A0T6AST5_9SCAR</name>
<dbReference type="OrthoDB" id="5791097at2759"/>
<feature type="transmembrane region" description="Helical" evidence="9">
    <location>
        <begin position="277"/>
        <end position="299"/>
    </location>
</feature>
<dbReference type="Proteomes" id="UP000051574">
    <property type="component" value="Unassembled WGS sequence"/>
</dbReference>
<comment type="caution">
    <text evidence="11">The sequence shown here is derived from an EMBL/GenBank/DDBJ whole genome shotgun (WGS) entry which is preliminary data.</text>
</comment>
<dbReference type="GO" id="GO:0005886">
    <property type="term" value="C:plasma membrane"/>
    <property type="evidence" value="ECO:0007669"/>
    <property type="project" value="TreeGrafter"/>
</dbReference>
<dbReference type="PANTHER" id="PTHR16228">
    <property type="entry name" value="DIVALENT CATION TRANSPORTER SOLUTE CARRIER FAMILY 41"/>
    <property type="match status" value="1"/>
</dbReference>
<organism evidence="11 12">
    <name type="scientific">Oryctes borbonicus</name>
    <dbReference type="NCBI Taxonomy" id="1629725"/>
    <lineage>
        <taxon>Eukaryota</taxon>
        <taxon>Metazoa</taxon>
        <taxon>Ecdysozoa</taxon>
        <taxon>Arthropoda</taxon>
        <taxon>Hexapoda</taxon>
        <taxon>Insecta</taxon>
        <taxon>Pterygota</taxon>
        <taxon>Neoptera</taxon>
        <taxon>Endopterygota</taxon>
        <taxon>Coleoptera</taxon>
        <taxon>Polyphaga</taxon>
        <taxon>Scarabaeiformia</taxon>
        <taxon>Scarabaeidae</taxon>
        <taxon>Dynastinae</taxon>
        <taxon>Oryctes</taxon>
    </lineage>
</organism>
<keyword evidence="3" id="KW-0813">Transport</keyword>
<dbReference type="InterPro" id="IPR045349">
    <property type="entry name" value="SLC41A1-3"/>
</dbReference>
<dbReference type="PANTHER" id="PTHR16228:SF26">
    <property type="entry name" value="SOLUTE CARRIER FAMILY 41 MEMBER 1-LIKE PROTEIN"/>
    <property type="match status" value="1"/>
</dbReference>
<keyword evidence="12" id="KW-1185">Reference proteome</keyword>
<proteinExistence type="inferred from homology"/>
<keyword evidence="5" id="KW-0460">Magnesium</keyword>
<gene>
    <name evidence="11" type="ORF">AMK59_8539</name>
</gene>
<dbReference type="InterPro" id="IPR006667">
    <property type="entry name" value="SLC41_membr_dom"/>
</dbReference>
<feature type="non-terminal residue" evidence="11">
    <location>
        <position position="332"/>
    </location>
</feature>
<evidence type="ECO:0000313" key="11">
    <source>
        <dbReference type="EMBL" id="KRT78132.1"/>
    </source>
</evidence>
<keyword evidence="4 9" id="KW-0812">Transmembrane</keyword>
<dbReference type="Pfam" id="PF01769">
    <property type="entry name" value="MgtE"/>
    <property type="match status" value="1"/>
</dbReference>
<dbReference type="Gene3D" id="1.10.357.20">
    <property type="entry name" value="SLC41 divalent cation transporters, integral membrane domain"/>
    <property type="match status" value="1"/>
</dbReference>
<accession>A0A0T6AST5</accession>
<feature type="transmembrane region" description="Helical" evidence="9">
    <location>
        <begin position="311"/>
        <end position="329"/>
    </location>
</feature>
<evidence type="ECO:0000256" key="1">
    <source>
        <dbReference type="ARBA" id="ARBA00004141"/>
    </source>
</evidence>
<reference evidence="11 12" key="1">
    <citation type="submission" date="2015-09" db="EMBL/GenBank/DDBJ databases">
        <title>Draft genome of the scarab beetle Oryctes borbonicus.</title>
        <authorList>
            <person name="Meyer J.M."/>
            <person name="Markov G.V."/>
            <person name="Baskaran P."/>
            <person name="Herrmann M."/>
            <person name="Sommer R.J."/>
            <person name="Roedelsperger C."/>
        </authorList>
    </citation>
    <scope>NUCLEOTIDE SEQUENCE [LARGE SCALE GENOMIC DNA]</scope>
    <source>
        <strain evidence="11">OB123</strain>
        <tissue evidence="11">Whole animal</tissue>
    </source>
</reference>
<evidence type="ECO:0000256" key="3">
    <source>
        <dbReference type="ARBA" id="ARBA00022448"/>
    </source>
</evidence>
<evidence type="ECO:0000256" key="9">
    <source>
        <dbReference type="SAM" id="Phobius"/>
    </source>
</evidence>
<feature type="transmembrane region" description="Helical" evidence="9">
    <location>
        <begin position="93"/>
        <end position="114"/>
    </location>
</feature>
<keyword evidence="6 9" id="KW-1133">Transmembrane helix</keyword>
<feature type="transmembrane region" description="Helical" evidence="9">
    <location>
        <begin position="167"/>
        <end position="190"/>
    </location>
</feature>
<sequence>MNAPNSNSDEYGCYTNPLGVSTESLSGYPKPLANILALANEIKEPIKDLKELDFSSDIVQVESQVKVPPKDDSQVVKFPEPVKEHLYSVGLQIFIPFMIAGMGTIGAGLVLGNVEELVVFKEVKALYIMVPALIGLKGNLDMCLASRLSTQANLGNIDSRHEFLKMIVGNIFLVQIQAIVASCIVSVFAVTASSIMEGKFLFNDSILLSAASTATATLSCFILDFVLIAVIFVTRKFRMNPDNMATPIAASIGDVVSLLVLSTIASFLYMIHDSHTYVLFIILGIYLMLFLPLWILIVRRNKYTKAVLKDGWVPVISALFISGTGGLVLDSA</sequence>
<dbReference type="SUPFAM" id="SSF161093">
    <property type="entry name" value="MgtE membrane domain-like"/>
    <property type="match status" value="1"/>
</dbReference>
<protein>
    <recommendedName>
        <fullName evidence="10">SLC41A/MgtE integral membrane domain-containing protein</fullName>
    </recommendedName>
</protein>
<evidence type="ECO:0000256" key="8">
    <source>
        <dbReference type="ARBA" id="ARBA00023136"/>
    </source>
</evidence>
<evidence type="ECO:0000259" key="10">
    <source>
        <dbReference type="Pfam" id="PF01769"/>
    </source>
</evidence>
<feature type="domain" description="SLC41A/MgtE integral membrane" evidence="10">
    <location>
        <begin position="130"/>
        <end position="263"/>
    </location>
</feature>
<evidence type="ECO:0000256" key="5">
    <source>
        <dbReference type="ARBA" id="ARBA00022842"/>
    </source>
</evidence>
<dbReference type="GO" id="GO:0008324">
    <property type="term" value="F:monoatomic cation transmembrane transporter activity"/>
    <property type="evidence" value="ECO:0007669"/>
    <property type="project" value="InterPro"/>
</dbReference>
<dbReference type="EMBL" id="LJIG01022905">
    <property type="protein sequence ID" value="KRT78132.1"/>
    <property type="molecule type" value="Genomic_DNA"/>
</dbReference>
<keyword evidence="7" id="KW-0406">Ion transport</keyword>